<dbReference type="KEGG" id="raj:RA11412_0696"/>
<evidence type="ECO:0000313" key="2">
    <source>
        <dbReference type="EMBL" id="BAV86995.1"/>
    </source>
</evidence>
<keyword evidence="3" id="KW-1185">Reference proteome</keyword>
<reference evidence="2 3" key="1">
    <citation type="submission" date="2016-10" db="EMBL/GenBank/DDBJ databases">
        <title>Genome sequence of Rothia aeria strain JCM11412.</title>
        <authorList>
            <person name="Nambu T."/>
        </authorList>
    </citation>
    <scope>NUCLEOTIDE SEQUENCE [LARGE SCALE GENOMIC DNA]</scope>
    <source>
        <strain evidence="2 3">JCM 11412</strain>
    </source>
</reference>
<evidence type="ECO:0000256" key="1">
    <source>
        <dbReference type="SAM" id="MobiDB-lite"/>
    </source>
</evidence>
<protein>
    <submittedName>
        <fullName evidence="2">Uncharacterized protein</fullName>
    </submittedName>
</protein>
<organism evidence="2 3">
    <name type="scientific">Rothia aeria</name>
    <dbReference type="NCBI Taxonomy" id="172042"/>
    <lineage>
        <taxon>Bacteria</taxon>
        <taxon>Bacillati</taxon>
        <taxon>Actinomycetota</taxon>
        <taxon>Actinomycetes</taxon>
        <taxon>Micrococcales</taxon>
        <taxon>Micrococcaceae</taxon>
        <taxon>Rothia</taxon>
    </lineage>
</organism>
<accession>A0A2Z5QX25</accession>
<dbReference type="AlphaFoldDB" id="A0A2Z5QX25"/>
<dbReference type="Proteomes" id="UP000250241">
    <property type="component" value="Chromosome"/>
</dbReference>
<dbReference type="EMBL" id="AP017895">
    <property type="protein sequence ID" value="BAV86995.1"/>
    <property type="molecule type" value="Genomic_DNA"/>
</dbReference>
<gene>
    <name evidence="2" type="ORF">RA11412_0696</name>
</gene>
<name>A0A2Z5QX25_9MICC</name>
<evidence type="ECO:0000313" key="3">
    <source>
        <dbReference type="Proteomes" id="UP000250241"/>
    </source>
</evidence>
<sequence>MHSVVAAAGCGGAGANSFTASVFFSGSNNTPRSPNNGEQEN</sequence>
<feature type="region of interest" description="Disordered" evidence="1">
    <location>
        <begin position="21"/>
        <end position="41"/>
    </location>
</feature>
<proteinExistence type="predicted"/>